<dbReference type="InterPro" id="IPR039426">
    <property type="entry name" value="TonB-dep_rcpt-like"/>
</dbReference>
<evidence type="ECO:0000256" key="1">
    <source>
        <dbReference type="ARBA" id="ARBA00004571"/>
    </source>
</evidence>
<keyword evidence="11" id="KW-0675">Receptor</keyword>
<dbReference type="Gene3D" id="2.170.130.10">
    <property type="entry name" value="TonB-dependent receptor, plug domain"/>
    <property type="match status" value="1"/>
</dbReference>
<dbReference type="Gene3D" id="3.55.50.30">
    <property type="match status" value="1"/>
</dbReference>
<evidence type="ECO:0000313" key="12">
    <source>
        <dbReference type="Proteomes" id="UP000473905"/>
    </source>
</evidence>
<dbReference type="InterPro" id="IPR023996">
    <property type="entry name" value="TonB-dep_OMP_SusC/RagA"/>
</dbReference>
<evidence type="ECO:0000259" key="10">
    <source>
        <dbReference type="Pfam" id="PF07715"/>
    </source>
</evidence>
<evidence type="ECO:0000256" key="4">
    <source>
        <dbReference type="ARBA" id="ARBA00022692"/>
    </source>
</evidence>
<dbReference type="InterPro" id="IPR023997">
    <property type="entry name" value="TonB-dep_OMP_SusC/RagA_CS"/>
</dbReference>
<dbReference type="InterPro" id="IPR037066">
    <property type="entry name" value="Plug_dom_sf"/>
</dbReference>
<comment type="caution">
    <text evidence="11">The sequence shown here is derived from an EMBL/GenBank/DDBJ whole genome shotgun (WGS) entry which is preliminary data.</text>
</comment>
<dbReference type="SUPFAM" id="SSF49464">
    <property type="entry name" value="Carboxypeptidase regulatory domain-like"/>
    <property type="match status" value="1"/>
</dbReference>
<keyword evidence="3 7" id="KW-1134">Transmembrane beta strand</keyword>
<dbReference type="NCBIfam" id="TIGR04057">
    <property type="entry name" value="SusC_RagA_signa"/>
    <property type="match status" value="1"/>
</dbReference>
<dbReference type="PROSITE" id="PS52016">
    <property type="entry name" value="TONB_DEPENDENT_REC_3"/>
    <property type="match status" value="1"/>
</dbReference>
<evidence type="ECO:0000313" key="11">
    <source>
        <dbReference type="EMBL" id="KAA4089007.1"/>
    </source>
</evidence>
<keyword evidence="8" id="KW-0732">Signal</keyword>
<dbReference type="Pfam" id="PF13715">
    <property type="entry name" value="CarbopepD_reg_2"/>
    <property type="match status" value="1"/>
</dbReference>
<evidence type="ECO:0000256" key="6">
    <source>
        <dbReference type="ARBA" id="ARBA00023237"/>
    </source>
</evidence>
<feature type="signal peptide" evidence="8">
    <location>
        <begin position="1"/>
        <end position="25"/>
    </location>
</feature>
<dbReference type="Proteomes" id="UP000473905">
    <property type="component" value="Unassembled WGS sequence"/>
</dbReference>
<dbReference type="GO" id="GO:0009279">
    <property type="term" value="C:cell outer membrane"/>
    <property type="evidence" value="ECO:0007669"/>
    <property type="project" value="UniProtKB-SubCell"/>
</dbReference>
<sequence length="1122" mass="124494">MFNRTCLLRLLLGASIGCATLNIDAQTVSKTFTNQSLKTVLNEIETQTGMSVIYKTDEVNESKKVTITLTNASVTDALSKVLDSNLTWEIRDKMIVISRKNQSSSAKKVTVKGKILDSQNMPVIGASVIEKGTSNGTITDFDGNFTFTASENSVLEVSYVGYKSQQLAVVGGKELSIVLKEDTEVLDEVVVVGYGVQKKKLLTGATVQVKGEDLQKLNTVSPMGALQSQTPGVNIVKTSGMPGEGYKVSVRGIGTIGNSSPLYVVDGVTVGNIDNLNPADIQSIDILKDAASAAIYGARAANGVVLVTTKQGAKGKATINYDGYIGIQRMVNTVRPLNAQEYVEIMNEATEGTLNFEDFVPNWDAIQDGTWKGTNWFEEATNNNAPVKNHSLGIQGGTEMSRYSIGLAYTSHEGVYGKPAVPKMERYNARINTEHVLIKNNSFDILKVGENLNFSYTERNTIAVGDKFGNDVRPMLSACPLFSVYDQDGNYTYEVPEVEFTNPIGLLDYTKSGNKNKNTRLNGNIFLTLQPIRNLIYRSSFGINYQSSSGRSYVPVYDLGETKFNPLDIVRQNMSSGYNWVFENTVSYKFDIKDKHNFDVLLGMSAEKSGIGEKLNVSNKNSIFDDFEHAYIDNANFIDKANTTISGSPFTPQRLLSYFGRINYDYKNTYMATLVLRADGSSNFAPDKRWGYFPSVSAGWVVTNEKFMEKTSKWLEFLKIRASWGQNGNQSIDPFQYLSVISFDKYYSFGANDTPYSQGAYPSILPNKDVTWETSEQLDLGVDARFFRGRLGVVFDWYNKTTKDWLVQAPVAAIQGTGAPFINGGKIQNKGWEFGISWNDTHNEFSYGVSVNISRNKNKVLEIVNSEGIIRGPLSILSHNTDWFYAAAEGLPIGYFYGYKTAGVFQNQEQIDNYVNSKGEKIMPNAVPGDLIFVNMNDDNVINEDDKTVLGDPNPDLNFNFGFNCQYKGLDFSLTANGVTGNQIARSYRSFSQKPFENYTSEILGRWHGEGTSNDIPRVTAANHINDKYISDRYIEDGDYLRISNITLGYDFKKLIENIPLQKARIYVSVQNLYTFTGYKGLDPEVGYGGDSKNGEVNWAGGIDVGFYPTPRTYMFGISLTY</sequence>
<dbReference type="InterPro" id="IPR008969">
    <property type="entry name" value="CarboxyPept-like_regulatory"/>
</dbReference>
<reference evidence="11 12" key="1">
    <citation type="journal article" date="2019" name="Nat. Med.">
        <title>A library of human gut bacterial isolates paired with longitudinal multiomics data enables mechanistic microbiome research.</title>
        <authorList>
            <person name="Poyet M."/>
            <person name="Groussin M."/>
            <person name="Gibbons S.M."/>
            <person name="Avila-Pacheco J."/>
            <person name="Jiang X."/>
            <person name="Kearney S.M."/>
            <person name="Perrotta A.R."/>
            <person name="Berdy B."/>
            <person name="Zhao S."/>
            <person name="Lieberman T.D."/>
            <person name="Swanson P.K."/>
            <person name="Smith M."/>
            <person name="Roesemann S."/>
            <person name="Alexander J.E."/>
            <person name="Rich S.A."/>
            <person name="Livny J."/>
            <person name="Vlamakis H."/>
            <person name="Clish C."/>
            <person name="Bullock K."/>
            <person name="Deik A."/>
            <person name="Scott J."/>
            <person name="Pierce K.A."/>
            <person name="Xavier R.J."/>
            <person name="Alm E.J."/>
        </authorList>
    </citation>
    <scope>NUCLEOTIDE SEQUENCE [LARGE SCALE GENOMIC DNA]</scope>
    <source>
        <strain evidence="11 12">BIOML-A134</strain>
    </source>
</reference>
<accession>A0A5M5EAS9</accession>
<evidence type="ECO:0000256" key="5">
    <source>
        <dbReference type="ARBA" id="ARBA00023136"/>
    </source>
</evidence>
<keyword evidence="6 7" id="KW-0998">Cell outer membrane</keyword>
<keyword evidence="12" id="KW-1185">Reference proteome</keyword>
<dbReference type="RefSeq" id="WP_004320087.1">
    <property type="nucleotide sequence ID" value="NZ_JAHYOK010000046.1"/>
</dbReference>
<keyword evidence="5 7" id="KW-0472">Membrane</keyword>
<comment type="similarity">
    <text evidence="7">Belongs to the TonB-dependent receptor family.</text>
</comment>
<keyword evidence="2 7" id="KW-0813">Transport</keyword>
<evidence type="ECO:0000256" key="8">
    <source>
        <dbReference type="SAM" id="SignalP"/>
    </source>
</evidence>
<dbReference type="InterPro" id="IPR036942">
    <property type="entry name" value="Beta-barrel_TonB_sf"/>
</dbReference>
<evidence type="ECO:0000256" key="3">
    <source>
        <dbReference type="ARBA" id="ARBA00022452"/>
    </source>
</evidence>
<dbReference type="Pfam" id="PF07715">
    <property type="entry name" value="Plug"/>
    <property type="match status" value="1"/>
</dbReference>
<name>A0A5M5EAS9_BACOV</name>
<feature type="chain" id="PRO_5030133013" evidence="8">
    <location>
        <begin position="26"/>
        <end position="1122"/>
    </location>
</feature>
<keyword evidence="4 7" id="KW-0812">Transmembrane</keyword>
<comment type="subcellular location">
    <subcellularLocation>
        <location evidence="1 7">Cell outer membrane</location>
        <topology evidence="1 7">Multi-pass membrane protein</topology>
    </subcellularLocation>
</comment>
<proteinExistence type="inferred from homology"/>
<dbReference type="Pfam" id="PF07660">
    <property type="entry name" value="STN"/>
    <property type="match status" value="1"/>
</dbReference>
<dbReference type="SUPFAM" id="SSF56935">
    <property type="entry name" value="Porins"/>
    <property type="match status" value="1"/>
</dbReference>
<dbReference type="NCBIfam" id="TIGR04056">
    <property type="entry name" value="OMP_RagA_SusC"/>
    <property type="match status" value="1"/>
</dbReference>
<dbReference type="InterPro" id="IPR011662">
    <property type="entry name" value="Secretin/TonB_short_N"/>
</dbReference>
<dbReference type="FunFam" id="2.60.40.1120:FF:000003">
    <property type="entry name" value="Outer membrane protein Omp121"/>
    <property type="match status" value="1"/>
</dbReference>
<evidence type="ECO:0000259" key="9">
    <source>
        <dbReference type="Pfam" id="PF07660"/>
    </source>
</evidence>
<protein>
    <submittedName>
        <fullName evidence="11">TonB-dependent receptor</fullName>
    </submittedName>
</protein>
<evidence type="ECO:0000256" key="2">
    <source>
        <dbReference type="ARBA" id="ARBA00022448"/>
    </source>
</evidence>
<dbReference type="InterPro" id="IPR012910">
    <property type="entry name" value="Plug_dom"/>
</dbReference>
<dbReference type="EMBL" id="VWKB01000063">
    <property type="protein sequence ID" value="KAA4089007.1"/>
    <property type="molecule type" value="Genomic_DNA"/>
</dbReference>
<gene>
    <name evidence="11" type="ORF">F3D66_28670</name>
</gene>
<organism evidence="11 12">
    <name type="scientific">Bacteroides ovatus</name>
    <dbReference type="NCBI Taxonomy" id="28116"/>
    <lineage>
        <taxon>Bacteria</taxon>
        <taxon>Pseudomonadati</taxon>
        <taxon>Bacteroidota</taxon>
        <taxon>Bacteroidia</taxon>
        <taxon>Bacteroidales</taxon>
        <taxon>Bacteroidaceae</taxon>
        <taxon>Bacteroides</taxon>
    </lineage>
</organism>
<evidence type="ECO:0000256" key="7">
    <source>
        <dbReference type="PROSITE-ProRule" id="PRU01360"/>
    </source>
</evidence>
<dbReference type="AlphaFoldDB" id="A0A5M5EAS9"/>
<feature type="domain" description="Secretin/TonB short N-terminal" evidence="9">
    <location>
        <begin position="50"/>
        <end position="100"/>
    </location>
</feature>
<feature type="domain" description="TonB-dependent receptor plug" evidence="10">
    <location>
        <begin position="203"/>
        <end position="304"/>
    </location>
</feature>
<dbReference type="Gene3D" id="2.40.170.20">
    <property type="entry name" value="TonB-dependent receptor, beta-barrel domain"/>
    <property type="match status" value="1"/>
</dbReference>